<reference evidence="2" key="1">
    <citation type="submission" date="2022-10" db="EMBL/GenBank/DDBJ databases">
        <title>Completed Genome Sequence of two octocoral isolated bacterium, Endozoicomonas euniceicola EF212T and Endozoicomonas gorgoniicola PS125T.</title>
        <authorList>
            <person name="Chiou Y.-J."/>
            <person name="Chen Y.-H."/>
        </authorList>
    </citation>
    <scope>NUCLEOTIDE SEQUENCE</scope>
    <source>
        <strain evidence="2">EF212</strain>
    </source>
</reference>
<name>A0ABY6GUN4_9GAMM</name>
<proteinExistence type="predicted"/>
<evidence type="ECO:0008006" key="4">
    <source>
        <dbReference type="Google" id="ProtNLM"/>
    </source>
</evidence>
<evidence type="ECO:0000313" key="2">
    <source>
        <dbReference type="EMBL" id="UYM16292.1"/>
    </source>
</evidence>
<feature type="chain" id="PRO_5046919317" description="DUF4252 domain-containing protein" evidence="1">
    <location>
        <begin position="19"/>
        <end position="179"/>
    </location>
</feature>
<dbReference type="Proteomes" id="UP001163255">
    <property type="component" value="Chromosome"/>
</dbReference>
<organism evidence="2 3">
    <name type="scientific">Endozoicomonas euniceicola</name>
    <dbReference type="NCBI Taxonomy" id="1234143"/>
    <lineage>
        <taxon>Bacteria</taxon>
        <taxon>Pseudomonadati</taxon>
        <taxon>Pseudomonadota</taxon>
        <taxon>Gammaproteobacteria</taxon>
        <taxon>Oceanospirillales</taxon>
        <taxon>Endozoicomonadaceae</taxon>
        <taxon>Endozoicomonas</taxon>
    </lineage>
</organism>
<evidence type="ECO:0000256" key="1">
    <source>
        <dbReference type="SAM" id="SignalP"/>
    </source>
</evidence>
<feature type="signal peptide" evidence="1">
    <location>
        <begin position="1"/>
        <end position="18"/>
    </location>
</feature>
<keyword evidence="1" id="KW-0732">Signal</keyword>
<dbReference type="RefSeq" id="WP_262598591.1">
    <property type="nucleotide sequence ID" value="NZ_CP103300.1"/>
</dbReference>
<protein>
    <recommendedName>
        <fullName evidence="4">DUF4252 domain-containing protein</fullName>
    </recommendedName>
</protein>
<evidence type="ECO:0000313" key="3">
    <source>
        <dbReference type="Proteomes" id="UP001163255"/>
    </source>
</evidence>
<keyword evidence="3" id="KW-1185">Reference proteome</keyword>
<dbReference type="EMBL" id="CP103300">
    <property type="protein sequence ID" value="UYM16292.1"/>
    <property type="molecule type" value="Genomic_DNA"/>
</dbReference>
<gene>
    <name evidence="2" type="ORF">NX720_26440</name>
</gene>
<sequence length="179" mass="19690">MKLFLFLISLAVSCLSFASDKSAAQKTIEVFDGTCIRNYNDFEGIKYLLEATGAKKIPDEVLKFDPAMRKLGGDGYVYQYENENYMIGYSQGISCGIATDNFDGSRTIELIKNNFKVKKVYEDDSGVQVTHIFMLSDNNPYSGAIIAVTYAKESTGLKVGSLGLITADAVEGLNKQNRS</sequence>
<accession>A0ABY6GUN4</accession>